<dbReference type="GO" id="GO:0020037">
    <property type="term" value="F:heme binding"/>
    <property type="evidence" value="ECO:0007669"/>
    <property type="project" value="InterPro"/>
</dbReference>
<proteinExistence type="predicted"/>
<keyword evidence="6" id="KW-0560">Oxidoreductase</keyword>
<evidence type="ECO:0000256" key="5">
    <source>
        <dbReference type="ARBA" id="ARBA00022764"/>
    </source>
</evidence>
<keyword evidence="5" id="KW-0574">Periplasm</keyword>
<feature type="binding site" description="covalent" evidence="8">
    <location>
        <position position="96"/>
    </location>
    <ligand>
        <name>heme c</name>
        <dbReference type="ChEBI" id="CHEBI:61717"/>
        <label>1</label>
    </ligand>
</feature>
<dbReference type="GO" id="GO:0042597">
    <property type="term" value="C:periplasmic space"/>
    <property type="evidence" value="ECO:0007669"/>
    <property type="project" value="UniProtKB-SubCell"/>
</dbReference>
<dbReference type="STRING" id="1670800.BSQ44_12920"/>
<evidence type="ECO:0000256" key="10">
    <source>
        <dbReference type="SAM" id="SignalP"/>
    </source>
</evidence>
<dbReference type="Gene3D" id="1.10.760.10">
    <property type="entry name" value="Cytochrome c-like domain"/>
    <property type="match status" value="2"/>
</dbReference>
<dbReference type="InterPro" id="IPR004852">
    <property type="entry name" value="Di-haem_cyt_c_peroxidsae"/>
</dbReference>
<evidence type="ECO:0000256" key="2">
    <source>
        <dbReference type="ARBA" id="ARBA00022617"/>
    </source>
</evidence>
<dbReference type="PIRSF" id="PIRSF000294">
    <property type="entry name" value="Cytochrome-c_peroxidase"/>
    <property type="match status" value="1"/>
</dbReference>
<dbReference type="GO" id="GO:0004130">
    <property type="term" value="F:cytochrome-c peroxidase activity"/>
    <property type="evidence" value="ECO:0007669"/>
    <property type="project" value="TreeGrafter"/>
</dbReference>
<feature type="binding site" description="axial binding residue" evidence="9">
    <location>
        <position position="279"/>
    </location>
    <ligand>
        <name>heme c</name>
        <dbReference type="ChEBI" id="CHEBI:61717"/>
        <label>2</label>
    </ligand>
    <ligandPart>
        <name>Fe</name>
        <dbReference type="ChEBI" id="CHEBI:18248"/>
    </ligandPart>
</feature>
<keyword evidence="2 8" id="KW-0349">Heme</keyword>
<feature type="domain" description="Cytochrome c" evidence="11">
    <location>
        <begin position="249"/>
        <end position="413"/>
    </location>
</feature>
<protein>
    <submittedName>
        <fullName evidence="12">Methylamine utilization protein</fullName>
    </submittedName>
</protein>
<evidence type="ECO:0000256" key="7">
    <source>
        <dbReference type="ARBA" id="ARBA00023004"/>
    </source>
</evidence>
<dbReference type="EMBL" id="CP018171">
    <property type="protein sequence ID" value="APH72165.1"/>
    <property type="molecule type" value="Genomic_DNA"/>
</dbReference>
<feature type="domain" description="Cytochrome c" evidence="11">
    <location>
        <begin position="71"/>
        <end position="182"/>
    </location>
</feature>
<dbReference type="Proteomes" id="UP000182840">
    <property type="component" value="Chromosome"/>
</dbReference>
<reference evidence="13" key="1">
    <citation type="submission" date="2016-11" db="EMBL/GenBank/DDBJ databases">
        <title>Mesorhizobium oceanicum sp. nov., isolated from deep seawater in South China Sea.</title>
        <authorList>
            <person name="Fu G.-Y."/>
        </authorList>
    </citation>
    <scope>NUCLEOTIDE SEQUENCE [LARGE SCALE GENOMIC DNA]</scope>
    <source>
        <strain evidence="13">B7</strain>
    </source>
</reference>
<evidence type="ECO:0000256" key="9">
    <source>
        <dbReference type="PIRSR" id="PIRSR000294-2"/>
    </source>
</evidence>
<evidence type="ECO:0000313" key="12">
    <source>
        <dbReference type="EMBL" id="APH72165.1"/>
    </source>
</evidence>
<accession>A0A1L3SS75</accession>
<comment type="subcellular location">
    <subcellularLocation>
        <location evidence="1">Periplasm</location>
    </subcellularLocation>
</comment>
<keyword evidence="7 9" id="KW-0408">Iron</keyword>
<feature type="binding site" description="covalent" evidence="8">
    <location>
        <position position="278"/>
    </location>
    <ligand>
        <name>heme c</name>
        <dbReference type="ChEBI" id="CHEBI:61717"/>
        <label>2</label>
    </ligand>
</feature>
<feature type="signal peptide" evidence="10">
    <location>
        <begin position="1"/>
        <end position="32"/>
    </location>
</feature>
<dbReference type="SUPFAM" id="SSF46626">
    <property type="entry name" value="Cytochrome c"/>
    <property type="match status" value="2"/>
</dbReference>
<evidence type="ECO:0000259" key="11">
    <source>
        <dbReference type="PROSITE" id="PS51007"/>
    </source>
</evidence>
<dbReference type="Pfam" id="PF03150">
    <property type="entry name" value="CCP_MauG"/>
    <property type="match status" value="1"/>
</dbReference>
<dbReference type="GO" id="GO:0046872">
    <property type="term" value="F:metal ion binding"/>
    <property type="evidence" value="ECO:0007669"/>
    <property type="project" value="UniProtKB-KW"/>
</dbReference>
<keyword evidence="3 9" id="KW-0479">Metal-binding</keyword>
<keyword evidence="4 10" id="KW-0732">Signal</keyword>
<evidence type="ECO:0000256" key="6">
    <source>
        <dbReference type="ARBA" id="ARBA00023002"/>
    </source>
</evidence>
<dbReference type="OrthoDB" id="9805202at2"/>
<feature type="chain" id="PRO_5012837640" evidence="10">
    <location>
        <begin position="33"/>
        <end position="432"/>
    </location>
</feature>
<dbReference type="PROSITE" id="PS51007">
    <property type="entry name" value="CYTC"/>
    <property type="match status" value="2"/>
</dbReference>
<evidence type="ECO:0000256" key="8">
    <source>
        <dbReference type="PIRSR" id="PIRSR000294-1"/>
    </source>
</evidence>
<feature type="binding site" description="covalent" evidence="8">
    <location>
        <position position="93"/>
    </location>
    <ligand>
        <name>heme c</name>
        <dbReference type="ChEBI" id="CHEBI:61717"/>
        <label>1</label>
    </ligand>
</feature>
<feature type="binding site" description="axial binding residue" evidence="9">
    <location>
        <position position="97"/>
    </location>
    <ligand>
        <name>heme c</name>
        <dbReference type="ChEBI" id="CHEBI:61717"/>
        <label>1</label>
    </ligand>
    <ligandPart>
        <name>Fe</name>
        <dbReference type="ChEBI" id="CHEBI:18248"/>
    </ligandPart>
</feature>
<dbReference type="PANTHER" id="PTHR30600">
    <property type="entry name" value="CYTOCHROME C PEROXIDASE-RELATED"/>
    <property type="match status" value="1"/>
</dbReference>
<name>A0A1L3SS75_9HYPH</name>
<dbReference type="KEGG" id="meso:BSQ44_12920"/>
<dbReference type="InterPro" id="IPR026259">
    <property type="entry name" value="MauG/Cytc_peroxidase"/>
</dbReference>
<sequence length="432" mass="46144">MRSTSTSSSRKGKTRRATLLSAAVVLALLPLAGCEPTAFSDAEKKQIASLSLAALPPLPPDPSNRVAQDPRAAAFGEALFFDTGFSPNDGVACATCHVPERHFQDDLPLARGIGRTNRRTMPLSGVAWSPWQFWDGRADSLWAQALGPMENPVEHGGNRTAFVRAVAQEHRDAYEALFGPLPDVEGLPENAGPFGGPEEKQAWDALTPERRDAVNRVFSNLGKAIAAFERTLAPEPTRFDRFAAAVSAGEEPAGEAAFDDLELEGLKLFIGKANCIDCHNGPRLTDDHFHNTGVPAADGLPEDRGRAGAIATLLADPFNCLGSYSDAQPDECGEIRFMLREGHELERAFKTPSLRGVAGRPPYMHSGQIATLEEVIDHYSRAPAAPVGHTELDPVVLTERGRQALIAFLKTLDPVSGEGSVEAGTNGSAGPS</sequence>
<comment type="cofactor">
    <cofactor evidence="8">
        <name>heme</name>
        <dbReference type="ChEBI" id="CHEBI:30413"/>
    </cofactor>
    <text evidence="8">Binds 2 heme groups.</text>
</comment>
<dbReference type="InterPro" id="IPR009056">
    <property type="entry name" value="Cyt_c-like_dom"/>
</dbReference>
<feature type="binding site" description="covalent" evidence="8">
    <location>
        <position position="275"/>
    </location>
    <ligand>
        <name>heme c</name>
        <dbReference type="ChEBI" id="CHEBI:61717"/>
        <label>2</label>
    </ligand>
</feature>
<dbReference type="GO" id="GO:0009055">
    <property type="term" value="F:electron transfer activity"/>
    <property type="evidence" value="ECO:0007669"/>
    <property type="project" value="InterPro"/>
</dbReference>
<evidence type="ECO:0000256" key="1">
    <source>
        <dbReference type="ARBA" id="ARBA00004418"/>
    </source>
</evidence>
<dbReference type="AlphaFoldDB" id="A0A1L3SS75"/>
<gene>
    <name evidence="12" type="ORF">BSQ44_12920</name>
</gene>
<dbReference type="RefSeq" id="WP_072604768.1">
    <property type="nucleotide sequence ID" value="NZ_CP018171.1"/>
</dbReference>
<evidence type="ECO:0000313" key="13">
    <source>
        <dbReference type="Proteomes" id="UP000182840"/>
    </source>
</evidence>
<organism evidence="12 13">
    <name type="scientific">Aquibium oceanicum</name>
    <dbReference type="NCBI Taxonomy" id="1670800"/>
    <lineage>
        <taxon>Bacteria</taxon>
        <taxon>Pseudomonadati</taxon>
        <taxon>Pseudomonadota</taxon>
        <taxon>Alphaproteobacteria</taxon>
        <taxon>Hyphomicrobiales</taxon>
        <taxon>Phyllobacteriaceae</taxon>
        <taxon>Aquibium</taxon>
    </lineage>
</organism>
<keyword evidence="13" id="KW-1185">Reference proteome</keyword>
<dbReference type="PANTHER" id="PTHR30600:SF10">
    <property type="entry name" value="BLL6722 PROTEIN"/>
    <property type="match status" value="1"/>
</dbReference>
<dbReference type="InterPro" id="IPR036909">
    <property type="entry name" value="Cyt_c-like_dom_sf"/>
</dbReference>
<evidence type="ECO:0000256" key="4">
    <source>
        <dbReference type="ARBA" id="ARBA00022729"/>
    </source>
</evidence>
<comment type="PTM">
    <text evidence="8">Binds 2 heme groups per subunit.</text>
</comment>
<dbReference type="InterPro" id="IPR051395">
    <property type="entry name" value="Cytochrome_c_Peroxidase/MauG"/>
</dbReference>
<evidence type="ECO:0000256" key="3">
    <source>
        <dbReference type="ARBA" id="ARBA00022723"/>
    </source>
</evidence>